<gene>
    <name evidence="1" type="ORF">O6H91_21G016500</name>
</gene>
<keyword evidence="2" id="KW-1185">Reference proteome</keyword>
<sequence length="863" mass="97431">MALDASADRCPICLEAITGESYLDQCFHKFCFHCILQWSEMVSARSYSIRPISLECPLCKTHYVSIIHNFVGTSFQRHYVVNDKHTFSGRSFKSEAHVRRLAVYFGNSDSRALQENILSSNTKSRECAKFGKKVVKHAPSNRWLFCWIRRELQALMQEEDVNILVHHVVGMIESFQSRKGEASVSSKINLENSSWLSAVSSAVRPFIFEHATKFVEELEKFLFSGLDIAAYDQLTTLQNPDLPISSEATFLAETVVTTESLEVSRHLPDQADALHSVEHHKGNTSFLPDDGNLDRAYPLSSSEPAVFQQNAACLPEVLNNEAFVVVRENSSEMKDHSQAERRAERDCRKHDSGSTSQRKSKIRSFSRKYKQRNKKKHHSRSNYKAKLQEKTRKRKKSFRRQHQRPSSSEDSSRSSSSYANTSSSNTGSSSSSDCSDSSISRRRDIRRKRLLLQNSFSKRSEKKLKTTNNAAENLVDVPAKNWKISDDDCQNSLQKNGIRPEPKKHRKIQSMDSVKNRCLDYKQGEVSLVDFSEAAPPLAHLKDGEMPCDQIAIRSSEHILESADMFFEDEMKQKRHDSRSRLRAKLQNETAQAKLLEVRLRQQALINLRRYQTLHQEETVREATLTHSENLNDLEALRMSDAETCAEITLPRDTSIKYDPPSMSSSIMQPQLCDRHEGKSDPSVVRVSCQRSTDSVSLRDVSAKGVASFSFLATTTIMNSTISLDVLDSSGNYTSDKQNLESDGQPLSKVPYFQAAKLSTAEPICNLNMSIETPCMGDKGLQVTENNQSLCIEENEVKEGYIVSTVGATANGTLNSETHQTGGKFQQKSMSVMRGGELVEVNYKVYIPQHSSLVAARRKITRQ</sequence>
<protein>
    <submittedName>
        <fullName evidence="1">Uncharacterized protein</fullName>
    </submittedName>
</protein>
<accession>A0ACC2AIF0</accession>
<reference evidence="2" key="1">
    <citation type="journal article" date="2024" name="Proc. Natl. Acad. Sci. U.S.A.">
        <title>Extraordinary preservation of gene collinearity over three hundred million years revealed in homosporous lycophytes.</title>
        <authorList>
            <person name="Li C."/>
            <person name="Wickell D."/>
            <person name="Kuo L.Y."/>
            <person name="Chen X."/>
            <person name="Nie B."/>
            <person name="Liao X."/>
            <person name="Peng D."/>
            <person name="Ji J."/>
            <person name="Jenkins J."/>
            <person name="Williams M."/>
            <person name="Shu S."/>
            <person name="Plott C."/>
            <person name="Barry K."/>
            <person name="Rajasekar S."/>
            <person name="Grimwood J."/>
            <person name="Han X."/>
            <person name="Sun S."/>
            <person name="Hou Z."/>
            <person name="He W."/>
            <person name="Dai G."/>
            <person name="Sun C."/>
            <person name="Schmutz J."/>
            <person name="Leebens-Mack J.H."/>
            <person name="Li F.W."/>
            <person name="Wang L."/>
        </authorList>
    </citation>
    <scope>NUCLEOTIDE SEQUENCE [LARGE SCALE GENOMIC DNA]</scope>
    <source>
        <strain evidence="2">cv. PW_Plant_1</strain>
    </source>
</reference>
<name>A0ACC2AIF0_DIPCM</name>
<dbReference type="Proteomes" id="UP001162992">
    <property type="component" value="Chromosome 21"/>
</dbReference>
<proteinExistence type="predicted"/>
<evidence type="ECO:0000313" key="1">
    <source>
        <dbReference type="EMBL" id="KAJ7517272.1"/>
    </source>
</evidence>
<dbReference type="EMBL" id="CM055112">
    <property type="protein sequence ID" value="KAJ7517272.1"/>
    <property type="molecule type" value="Genomic_DNA"/>
</dbReference>
<comment type="caution">
    <text evidence="1">The sequence shown here is derived from an EMBL/GenBank/DDBJ whole genome shotgun (WGS) entry which is preliminary data.</text>
</comment>
<evidence type="ECO:0000313" key="2">
    <source>
        <dbReference type="Proteomes" id="UP001162992"/>
    </source>
</evidence>
<organism evidence="1 2">
    <name type="scientific">Diphasiastrum complanatum</name>
    <name type="common">Issler's clubmoss</name>
    <name type="synonym">Lycopodium complanatum</name>
    <dbReference type="NCBI Taxonomy" id="34168"/>
    <lineage>
        <taxon>Eukaryota</taxon>
        <taxon>Viridiplantae</taxon>
        <taxon>Streptophyta</taxon>
        <taxon>Embryophyta</taxon>
        <taxon>Tracheophyta</taxon>
        <taxon>Lycopodiopsida</taxon>
        <taxon>Lycopodiales</taxon>
        <taxon>Lycopodiaceae</taxon>
        <taxon>Lycopodioideae</taxon>
        <taxon>Diphasiastrum</taxon>
    </lineage>
</organism>